<evidence type="ECO:0000313" key="2">
    <source>
        <dbReference type="Proteomes" id="UP000006253"/>
    </source>
</evidence>
<reference evidence="1 2" key="1">
    <citation type="submission" date="2012-10" db="EMBL/GenBank/DDBJ databases">
        <authorList>
            <person name="Harkins D.M."/>
            <person name="Durkin A.S."/>
            <person name="Brinkac L.M."/>
            <person name="Selengut J.D."/>
            <person name="Sanka R."/>
            <person name="DePew J."/>
            <person name="Purushe J."/>
            <person name="Peacock S.J."/>
            <person name="Thaipadungpanit J."/>
            <person name="Wuthiekanun V.W."/>
            <person name="Day N.P."/>
            <person name="Vinetz J.M."/>
            <person name="Sutton G.G."/>
            <person name="Nelson W.C."/>
            <person name="Fouts D.E."/>
        </authorList>
    </citation>
    <scope>NUCLEOTIDE SEQUENCE [LARGE SCALE GENOMIC DNA]</scope>
    <source>
        <strain evidence="1 2">H1</strain>
    </source>
</reference>
<sequence length="111" mass="12558">MNERSGTRITTATINCENFQINIIAQFDSTATEDELLIINYGKKPIELVHNRGDSAGGGYLNFLGVDDRFVYYSITGAKLIPDDLVLTYYCFNWKTGEEHFLDTDACNTFQ</sequence>
<name>A0A0E2B6S1_9LEPT</name>
<accession>A0A0E2B6S1</accession>
<evidence type="ECO:0000313" key="1">
    <source>
        <dbReference type="EMBL" id="EKO16552.1"/>
    </source>
</evidence>
<dbReference type="Proteomes" id="UP000006253">
    <property type="component" value="Unassembled WGS sequence"/>
</dbReference>
<dbReference type="EMBL" id="AHMY02000024">
    <property type="protein sequence ID" value="EKO16552.1"/>
    <property type="molecule type" value="Genomic_DNA"/>
</dbReference>
<gene>
    <name evidence="1" type="ORF">LEP1GSC081_1110</name>
</gene>
<dbReference type="AlphaFoldDB" id="A0A0E2B6S1"/>
<proteinExistence type="predicted"/>
<protein>
    <submittedName>
        <fullName evidence="1">Uncharacterized protein</fullName>
    </submittedName>
</protein>
<organism evidence="1 2">
    <name type="scientific">Leptospira kirschneri str. H1</name>
    <dbReference type="NCBI Taxonomy" id="1049966"/>
    <lineage>
        <taxon>Bacteria</taxon>
        <taxon>Pseudomonadati</taxon>
        <taxon>Spirochaetota</taxon>
        <taxon>Spirochaetia</taxon>
        <taxon>Leptospirales</taxon>
        <taxon>Leptospiraceae</taxon>
        <taxon>Leptospira</taxon>
    </lineage>
</organism>
<comment type="caution">
    <text evidence="1">The sequence shown here is derived from an EMBL/GenBank/DDBJ whole genome shotgun (WGS) entry which is preliminary data.</text>
</comment>